<feature type="region of interest" description="Disordered" evidence="4">
    <location>
        <begin position="327"/>
        <end position="348"/>
    </location>
</feature>
<dbReference type="InterPro" id="IPR001680">
    <property type="entry name" value="WD40_rpt"/>
</dbReference>
<dbReference type="InterPro" id="IPR036322">
    <property type="entry name" value="WD40_repeat_dom_sf"/>
</dbReference>
<feature type="repeat" description="WD" evidence="3">
    <location>
        <begin position="696"/>
        <end position="742"/>
    </location>
</feature>
<dbReference type="InterPro" id="IPR016024">
    <property type="entry name" value="ARM-type_fold"/>
</dbReference>
<dbReference type="SMART" id="SM00320">
    <property type="entry name" value="WD40"/>
    <property type="match status" value="6"/>
</dbReference>
<evidence type="ECO:0000256" key="3">
    <source>
        <dbReference type="PROSITE-ProRule" id="PRU00221"/>
    </source>
</evidence>
<proteinExistence type="predicted"/>
<protein>
    <submittedName>
        <fullName evidence="5">Rabconnectin-3b isoform a</fullName>
    </submittedName>
</protein>
<dbReference type="SUPFAM" id="SSF48371">
    <property type="entry name" value="ARM repeat"/>
    <property type="match status" value="1"/>
</dbReference>
<dbReference type="PANTHER" id="PTHR44099">
    <property type="entry name" value="RABCONNECTIN-3B, ISOFORM A"/>
    <property type="match status" value="1"/>
</dbReference>
<keyword evidence="6" id="KW-1185">Reference proteome</keyword>
<dbReference type="Proteomes" id="UP001149090">
    <property type="component" value="Unassembled WGS sequence"/>
</dbReference>
<name>A0A9Q0LBY1_ANAIG</name>
<evidence type="ECO:0000313" key="5">
    <source>
        <dbReference type="EMBL" id="KAJ5069120.1"/>
    </source>
</evidence>
<accession>A0A9Q0LBY1</accession>
<dbReference type="OrthoDB" id="338622at2759"/>
<dbReference type="PROSITE" id="PS50082">
    <property type="entry name" value="WD_REPEATS_2"/>
    <property type="match status" value="1"/>
</dbReference>
<dbReference type="InterPro" id="IPR015943">
    <property type="entry name" value="WD40/YVTN_repeat-like_dom_sf"/>
</dbReference>
<dbReference type="PROSITE" id="PS00678">
    <property type="entry name" value="WD_REPEATS_1"/>
    <property type="match status" value="1"/>
</dbReference>
<reference evidence="5" key="1">
    <citation type="submission" date="2022-10" db="EMBL/GenBank/DDBJ databases">
        <title>Novel sulphate-reducing endosymbionts in the free-living metamonad Anaeramoeba.</title>
        <authorList>
            <person name="Jerlstrom-Hultqvist J."/>
            <person name="Cepicka I."/>
            <person name="Gallot-Lavallee L."/>
            <person name="Salas-Leiva D."/>
            <person name="Curtis B.A."/>
            <person name="Zahonova K."/>
            <person name="Pipaliya S."/>
            <person name="Dacks J."/>
            <person name="Roger A.J."/>
        </authorList>
    </citation>
    <scope>NUCLEOTIDE SEQUENCE</scope>
    <source>
        <strain evidence="5">BMAN</strain>
    </source>
</reference>
<dbReference type="PANTHER" id="PTHR44099:SF4">
    <property type="entry name" value="RABCONNECTIN-3B, ISOFORM A"/>
    <property type="match status" value="1"/>
</dbReference>
<evidence type="ECO:0000313" key="6">
    <source>
        <dbReference type="Proteomes" id="UP001149090"/>
    </source>
</evidence>
<evidence type="ECO:0000256" key="1">
    <source>
        <dbReference type="ARBA" id="ARBA00022574"/>
    </source>
</evidence>
<organism evidence="5 6">
    <name type="scientific">Anaeramoeba ignava</name>
    <name type="common">Anaerobic marine amoeba</name>
    <dbReference type="NCBI Taxonomy" id="1746090"/>
    <lineage>
        <taxon>Eukaryota</taxon>
        <taxon>Metamonada</taxon>
        <taxon>Anaeramoebidae</taxon>
        <taxon>Anaeramoeba</taxon>
    </lineage>
</organism>
<keyword evidence="1 3" id="KW-0853">WD repeat</keyword>
<dbReference type="EMBL" id="JAPDFW010000108">
    <property type="protein sequence ID" value="KAJ5069120.1"/>
    <property type="molecule type" value="Genomic_DNA"/>
</dbReference>
<keyword evidence="2" id="KW-0677">Repeat</keyword>
<evidence type="ECO:0000256" key="2">
    <source>
        <dbReference type="ARBA" id="ARBA00022737"/>
    </source>
</evidence>
<dbReference type="Pfam" id="PF00400">
    <property type="entry name" value="WD40"/>
    <property type="match status" value="2"/>
</dbReference>
<comment type="caution">
    <text evidence="5">The sequence shown here is derived from an EMBL/GenBank/DDBJ whole genome shotgun (WGS) entry which is preliminary data.</text>
</comment>
<evidence type="ECO:0000256" key="4">
    <source>
        <dbReference type="SAM" id="MobiDB-lite"/>
    </source>
</evidence>
<dbReference type="InterPro" id="IPR049916">
    <property type="entry name" value="WDR72-like"/>
</dbReference>
<dbReference type="InterPro" id="IPR019775">
    <property type="entry name" value="WD40_repeat_CS"/>
</dbReference>
<dbReference type="GO" id="GO:0005737">
    <property type="term" value="C:cytoplasm"/>
    <property type="evidence" value="ECO:0007669"/>
    <property type="project" value="TreeGrafter"/>
</dbReference>
<sequence>MQFFNLVFPFWENHNPPKHQITKTLISENQTYIATGGIDGLITTWKVKNEFDKYSIFPISVLFAHNSEITSLINILYRFSLAFASVSIDGTLCIWNFSDGYCYFKHEKFFSCNPTKLLFHSSSARFLIASGRSNIIEIVDLETMRIARTFQISESWVLDIELIKDAYNIYGTNILLCLSDERLYYWHLPSHNEVTFTENSKSTQTFLLKRYLPERNQNSIALSPNQTLLLLVGKIKFYIYTPTLKYLYHSQPLESKLNDAQGEFLDNFHFMIWSLNSGKIWIYRIFFEEYNLELNLSIYHFIQFGTDNSHIEIRFRPKEIQFMEENENENGNENGNGNENENENSEFEFSVKQKTKEMNSKLSNLKSSQEIIQNLDDLVCTFKNNHEDSNEKIITINSDANKLELENMKFIDNEVESNDSNSNISSMSNSNSMEFSNQKIIDEMEYSHSNSFEDSNISSMSNSSSMEFANQKLFNDDFEPQIKELDLSFNSMEIKNQKLSDQEINLKNSKLNTSINSNTLQMEAKIQFVSMINEVETTETKSMAWIQFNQKEEECVNKISSVKKYEILLSDDFYQKQIENIDQFSISTGMKFANNIPNLLCSGNSFGEVSLWRFVTGKEKQGKLQIIPSFLSLKLETKSSLNDGWEKYPDEKRVTCNYIFNESKGFPTRILEGTVSGIINLKSIPYQSYDPNQKSFVGHDSEITALLIPDLEYSGGKRILISASQDLTMRIWEIDSKKQTTVFYLNSASVFALFQLDETKFDKNASDHYFCGVGMDHSVYICSFDSNKIKFRFGHPQRIQRIFWNTSLQYFAVQCFDDVIYLWSLKHGCIERVLTGELAEQYLLVLEKDYFQYEVGLRKKFPNQQKTTGIFTYMNPNSLSISGVLLDIPKVIEYYKNATIENDFNFSSLIPLHYLSCAFPQKLSIKLDNLMYDDLGIPEERAENSFGILGDSGALSLIVPKQTKQWIEWDISRIATATTMLASVSIGTALANSRHNYLQKIGKELISHFQDIIPIQLDHFKFPSLHTLCQFSQESNQEISQSAQKILSNCLAQLEMPKLKALAHNWELRAEKTVSNQYRSDSYLILAYIGVANPEALSDLAAKMVLNNLLNSLRNNDSSLSLSMELLGSGFSLWKRYVEDPRSVIHQLLFFTRNSEIDLQDTLKTTLFQIGRTDPGTFLASIRSQLLDPQCPVKTKYLAISVIHSLFQVFMGNFLDHLLELAQVFIILLFSPDWNQDPIFQINTSTAFNHIVSYLPMVDYNYKSNILAVGCKSGDLVIFALDKQTKIKIQGHKGVISALKFSPSSRHLASFSLRSCSVKVWKISFPIFSSKHLKIQPLKRFPIDKSLIVKQEDPLYYLKYVSLTWLSKKLLRLSLGLQKKIEFEVK</sequence>
<dbReference type="SUPFAM" id="SSF50978">
    <property type="entry name" value="WD40 repeat-like"/>
    <property type="match status" value="2"/>
</dbReference>
<gene>
    <name evidence="5" type="ORF">M0811_11876</name>
</gene>
<dbReference type="Gene3D" id="2.130.10.10">
    <property type="entry name" value="YVTN repeat-like/Quinoprotein amine dehydrogenase"/>
    <property type="match status" value="3"/>
</dbReference>